<reference evidence="1" key="1">
    <citation type="submission" date="2022-07" db="EMBL/GenBank/DDBJ databases">
        <title>Phylogenomic reconstructions and comparative analyses of Kickxellomycotina fungi.</title>
        <authorList>
            <person name="Reynolds N.K."/>
            <person name="Stajich J.E."/>
            <person name="Barry K."/>
            <person name="Grigoriev I.V."/>
            <person name="Crous P."/>
            <person name="Smith M.E."/>
        </authorList>
    </citation>
    <scope>NUCLEOTIDE SEQUENCE</scope>
    <source>
        <strain evidence="1">NRRL 5244</strain>
    </source>
</reference>
<accession>A0ACC1JAM0</accession>
<proteinExistence type="predicted"/>
<evidence type="ECO:0000313" key="1">
    <source>
        <dbReference type="EMBL" id="KAJ1944406.1"/>
    </source>
</evidence>
<keyword evidence="2" id="KW-1185">Reference proteome</keyword>
<evidence type="ECO:0000313" key="2">
    <source>
        <dbReference type="Proteomes" id="UP001150603"/>
    </source>
</evidence>
<comment type="caution">
    <text evidence="1">The sequence shown here is derived from an EMBL/GenBank/DDBJ whole genome shotgun (WGS) entry which is preliminary data.</text>
</comment>
<organism evidence="1 2">
    <name type="scientific">Linderina macrospora</name>
    <dbReference type="NCBI Taxonomy" id="4868"/>
    <lineage>
        <taxon>Eukaryota</taxon>
        <taxon>Fungi</taxon>
        <taxon>Fungi incertae sedis</taxon>
        <taxon>Zoopagomycota</taxon>
        <taxon>Kickxellomycotina</taxon>
        <taxon>Kickxellomycetes</taxon>
        <taxon>Kickxellales</taxon>
        <taxon>Kickxellaceae</taxon>
        <taxon>Linderina</taxon>
    </lineage>
</organism>
<dbReference type="Proteomes" id="UP001150603">
    <property type="component" value="Unassembled WGS sequence"/>
</dbReference>
<sequence>MQNTDQLPPAFASPMAVDIAQSSQSAEKSTISMSAPTMLSRIATPAPMLWVSTQQRPTAFQHSRFRHQRTLSVQGIPNTPYSADSSTSSWDMACHTRRRTRASMAESVNRSITQGLPIDPDALDMDDSDDADIDSTMDDWDNNSGAQSMVDGMIGVKREEPPALARRMSLNVPRNKAFVRLLSLVEEDRPLAAEMAHEAQITRTIRHNNVHEWLRSPHQDETRWRASRASSLTMSPGSPNLMSTASSSSSSQQQVSAKRKRDDSGSARTESGSPGPRPYKRVAMSPSGLRAQISVRSGSSSTPLRPVAFPSQSSYSPTMTAGACPVISTRTRSRSGVSVASVGGFSRMNISDKMDDDEDDNEDTNSTAK</sequence>
<dbReference type="EMBL" id="JANBPW010001466">
    <property type="protein sequence ID" value="KAJ1944406.1"/>
    <property type="molecule type" value="Genomic_DNA"/>
</dbReference>
<name>A0ACC1JAM0_9FUNG</name>
<gene>
    <name evidence="1" type="ORF">FBU59_002610</name>
</gene>
<protein>
    <submittedName>
        <fullName evidence="1">Uncharacterized protein</fullName>
    </submittedName>
</protein>